<dbReference type="InterPro" id="IPR022496">
    <property type="entry name" value="T6A_TsaB"/>
</dbReference>
<feature type="domain" description="Gcp-like" evidence="1">
    <location>
        <begin position="34"/>
        <end position="153"/>
    </location>
</feature>
<proteinExistence type="predicted"/>
<dbReference type="GO" id="GO:0002949">
    <property type="term" value="P:tRNA threonylcarbamoyladenosine modification"/>
    <property type="evidence" value="ECO:0007669"/>
    <property type="project" value="InterPro"/>
</dbReference>
<dbReference type="Pfam" id="PF00814">
    <property type="entry name" value="TsaD"/>
    <property type="match status" value="1"/>
</dbReference>
<dbReference type="NCBIfam" id="TIGR03725">
    <property type="entry name" value="T6A_YeaZ"/>
    <property type="match status" value="1"/>
</dbReference>
<dbReference type="CDD" id="cd24032">
    <property type="entry name" value="ASKHA_NBD_TsaB"/>
    <property type="match status" value="1"/>
</dbReference>
<dbReference type="SUPFAM" id="SSF53067">
    <property type="entry name" value="Actin-like ATPase domain"/>
    <property type="match status" value="2"/>
</dbReference>
<dbReference type="EMBL" id="DVFZ01000102">
    <property type="protein sequence ID" value="HIQ83561.1"/>
    <property type="molecule type" value="Genomic_DNA"/>
</dbReference>
<dbReference type="Proteomes" id="UP000824260">
    <property type="component" value="Unassembled WGS sequence"/>
</dbReference>
<comment type="caution">
    <text evidence="2">The sequence shown here is derived from an EMBL/GenBank/DDBJ whole genome shotgun (WGS) entry which is preliminary data.</text>
</comment>
<dbReference type="InterPro" id="IPR000905">
    <property type="entry name" value="Gcp-like_dom"/>
</dbReference>
<dbReference type="InterPro" id="IPR043129">
    <property type="entry name" value="ATPase_NBD"/>
</dbReference>
<dbReference type="Gene3D" id="3.30.420.40">
    <property type="match status" value="2"/>
</dbReference>
<reference evidence="2" key="2">
    <citation type="journal article" date="2021" name="PeerJ">
        <title>Extensive microbial diversity within the chicken gut microbiome revealed by metagenomics and culture.</title>
        <authorList>
            <person name="Gilroy R."/>
            <person name="Ravi A."/>
            <person name="Getino M."/>
            <person name="Pursley I."/>
            <person name="Horton D.L."/>
            <person name="Alikhan N.F."/>
            <person name="Baker D."/>
            <person name="Gharbi K."/>
            <person name="Hall N."/>
            <person name="Watson M."/>
            <person name="Adriaenssens E.M."/>
            <person name="Foster-Nyarko E."/>
            <person name="Jarju S."/>
            <person name="Secka A."/>
            <person name="Antonio M."/>
            <person name="Oren A."/>
            <person name="Chaudhuri R.R."/>
            <person name="La Ragione R."/>
            <person name="Hildebrand F."/>
            <person name="Pallen M.J."/>
        </authorList>
    </citation>
    <scope>NUCLEOTIDE SEQUENCE</scope>
    <source>
        <strain evidence="2">ChiSjej6B24-2974</strain>
    </source>
</reference>
<name>A0A9D0ZNM3_9FIRM</name>
<evidence type="ECO:0000313" key="2">
    <source>
        <dbReference type="EMBL" id="HIQ83561.1"/>
    </source>
</evidence>
<organism evidence="2 3">
    <name type="scientific">Candidatus Pullichristensenella stercorigallinarum</name>
    <dbReference type="NCBI Taxonomy" id="2840909"/>
    <lineage>
        <taxon>Bacteria</taxon>
        <taxon>Bacillati</taxon>
        <taxon>Bacillota</taxon>
        <taxon>Clostridia</taxon>
        <taxon>Candidatus Pullichristensenella</taxon>
    </lineage>
</organism>
<sequence>MNILAVDTSGPVAGCAVMRDGKIAYTAAIRVGLTHSQTILPAVDTALQAVDLRMEDMDVFAAVTGPGSFTGVRIGVCMVKGFAHAVGKPCCAVNALEALAMNAAGFDGLVCPILDARRGQVYCAAFDVSSGRPVRALEDAALPLEVFLQKLPEGKGLAFVGDGVPVHGEAIQSAMGDCALLFPPNLYDLRADAACVLASERVDSWVDGARLSPYYLRAPQAERERAERLRGEARS</sequence>
<evidence type="ECO:0000259" key="1">
    <source>
        <dbReference type="Pfam" id="PF00814"/>
    </source>
</evidence>
<dbReference type="PANTHER" id="PTHR11735:SF11">
    <property type="entry name" value="TRNA THREONYLCARBAMOYLADENOSINE BIOSYNTHESIS PROTEIN TSAB"/>
    <property type="match status" value="1"/>
</dbReference>
<dbReference type="PANTHER" id="PTHR11735">
    <property type="entry name" value="TRNA N6-ADENOSINE THREONYLCARBAMOYLTRANSFERASE"/>
    <property type="match status" value="1"/>
</dbReference>
<accession>A0A9D0ZNM3</accession>
<reference evidence="2" key="1">
    <citation type="submission" date="2020-10" db="EMBL/GenBank/DDBJ databases">
        <authorList>
            <person name="Gilroy R."/>
        </authorList>
    </citation>
    <scope>NUCLEOTIDE SEQUENCE</scope>
    <source>
        <strain evidence="2">ChiSjej6B24-2974</strain>
    </source>
</reference>
<gene>
    <name evidence="2" type="primary">tsaB</name>
    <name evidence="2" type="ORF">IAA52_10730</name>
</gene>
<evidence type="ECO:0000313" key="3">
    <source>
        <dbReference type="Proteomes" id="UP000824260"/>
    </source>
</evidence>
<dbReference type="AlphaFoldDB" id="A0A9D0ZNM3"/>
<protein>
    <submittedName>
        <fullName evidence="2">tRNA (Adenosine(37)-N6)-threonylcarbamoyltransferase complex dimerization subunit type 1 TsaB</fullName>
    </submittedName>
</protein>
<dbReference type="GO" id="GO:0005829">
    <property type="term" value="C:cytosol"/>
    <property type="evidence" value="ECO:0007669"/>
    <property type="project" value="TreeGrafter"/>
</dbReference>